<evidence type="ECO:0000313" key="7">
    <source>
        <dbReference type="EMBL" id="MEJ6009367.1"/>
    </source>
</evidence>
<dbReference type="PANTHER" id="PTHR43673:SF2">
    <property type="entry name" value="NITROREDUCTASE"/>
    <property type="match status" value="1"/>
</dbReference>
<evidence type="ECO:0000313" key="8">
    <source>
        <dbReference type="Proteomes" id="UP001379235"/>
    </source>
</evidence>
<organism evidence="7 8">
    <name type="scientific">Novosphingobium aquae</name>
    <dbReference type="NCBI Taxonomy" id="3133435"/>
    <lineage>
        <taxon>Bacteria</taxon>
        <taxon>Pseudomonadati</taxon>
        <taxon>Pseudomonadota</taxon>
        <taxon>Alphaproteobacteria</taxon>
        <taxon>Sphingomonadales</taxon>
        <taxon>Sphingomonadaceae</taxon>
        <taxon>Novosphingobium</taxon>
    </lineage>
</organism>
<keyword evidence="4" id="KW-0288">FMN</keyword>
<comment type="similarity">
    <text evidence="2">Belongs to the nitroreductase family.</text>
</comment>
<gene>
    <name evidence="7" type="ORF">WG900_05490</name>
</gene>
<proteinExistence type="inferred from homology"/>
<comment type="cofactor">
    <cofactor evidence="1">
        <name>FMN</name>
        <dbReference type="ChEBI" id="CHEBI:58210"/>
    </cofactor>
</comment>
<keyword evidence="8" id="KW-1185">Reference proteome</keyword>
<dbReference type="CDD" id="cd02136">
    <property type="entry name" value="PnbA_NfnB-like"/>
    <property type="match status" value="1"/>
</dbReference>
<evidence type="ECO:0000256" key="4">
    <source>
        <dbReference type="ARBA" id="ARBA00022643"/>
    </source>
</evidence>
<evidence type="ECO:0000256" key="1">
    <source>
        <dbReference type="ARBA" id="ARBA00001917"/>
    </source>
</evidence>
<name>A0ABU8S665_9SPHN</name>
<dbReference type="Gene3D" id="3.40.109.10">
    <property type="entry name" value="NADH Oxidase"/>
    <property type="match status" value="1"/>
</dbReference>
<evidence type="ECO:0000256" key="2">
    <source>
        <dbReference type="ARBA" id="ARBA00007118"/>
    </source>
</evidence>
<dbReference type="Pfam" id="PF00881">
    <property type="entry name" value="Nitroreductase"/>
    <property type="match status" value="1"/>
</dbReference>
<protein>
    <submittedName>
        <fullName evidence="7">Nitroreductase</fullName>
    </submittedName>
</protein>
<feature type="domain" description="Nitroreductase" evidence="6">
    <location>
        <begin position="8"/>
        <end position="194"/>
    </location>
</feature>
<dbReference type="SUPFAM" id="SSF55469">
    <property type="entry name" value="FMN-dependent nitroreductase-like"/>
    <property type="match status" value="1"/>
</dbReference>
<sequence>MTVEQALLNRRSIRGFLDEKVPEPLIARIFGLAQLAPSNCNVQPWTTHVVSGEALARMRQALTEVASRNEPPTPDIELTPPYRGIYRERQVEAARALFSATGVERGDLEARSSSMLRNFQFFDAPHAAFIFLPSDAGWREALDVGIYVQSLMLLMTENGLASCAQGALSHYAATVRQVLEISDEFRLIVGMSFGLEDVDHSANGVRTNRAPIASNHVFHL</sequence>
<dbReference type="RefSeq" id="WP_339965399.1">
    <property type="nucleotide sequence ID" value="NZ_JBBHJY010000002.1"/>
</dbReference>
<dbReference type="Proteomes" id="UP001379235">
    <property type="component" value="Unassembled WGS sequence"/>
</dbReference>
<keyword evidence="5" id="KW-0560">Oxidoreductase</keyword>
<accession>A0ABU8S665</accession>
<keyword evidence="3" id="KW-0285">Flavoprotein</keyword>
<evidence type="ECO:0000256" key="5">
    <source>
        <dbReference type="ARBA" id="ARBA00023002"/>
    </source>
</evidence>
<comment type="caution">
    <text evidence="7">The sequence shown here is derived from an EMBL/GenBank/DDBJ whole genome shotgun (WGS) entry which is preliminary data.</text>
</comment>
<evidence type="ECO:0000259" key="6">
    <source>
        <dbReference type="Pfam" id="PF00881"/>
    </source>
</evidence>
<dbReference type="InterPro" id="IPR000415">
    <property type="entry name" value="Nitroreductase-like"/>
</dbReference>
<reference evidence="7 8" key="1">
    <citation type="submission" date="2024-03" db="EMBL/GenBank/DDBJ databases">
        <authorList>
            <person name="Jo J.-H."/>
        </authorList>
    </citation>
    <scope>NUCLEOTIDE SEQUENCE [LARGE SCALE GENOMIC DNA]</scope>
    <source>
        <strain evidence="7 8">AS3R-12</strain>
    </source>
</reference>
<dbReference type="EMBL" id="JBBHJY010000002">
    <property type="protein sequence ID" value="MEJ6009367.1"/>
    <property type="molecule type" value="Genomic_DNA"/>
</dbReference>
<evidence type="ECO:0000256" key="3">
    <source>
        <dbReference type="ARBA" id="ARBA00022630"/>
    </source>
</evidence>
<dbReference type="PANTHER" id="PTHR43673">
    <property type="entry name" value="NAD(P)H NITROREDUCTASE YDGI-RELATED"/>
    <property type="match status" value="1"/>
</dbReference>
<dbReference type="InterPro" id="IPR029479">
    <property type="entry name" value="Nitroreductase"/>
</dbReference>